<accession>A0A179HIH2</accession>
<evidence type="ECO:0000256" key="1">
    <source>
        <dbReference type="SAM" id="MobiDB-lite"/>
    </source>
</evidence>
<name>A0A179HIH2_PURLI</name>
<organism evidence="2 3">
    <name type="scientific">Purpureocillium lilacinum</name>
    <name type="common">Paecilomyces lilacinus</name>
    <dbReference type="NCBI Taxonomy" id="33203"/>
    <lineage>
        <taxon>Eukaryota</taxon>
        <taxon>Fungi</taxon>
        <taxon>Dikarya</taxon>
        <taxon>Ascomycota</taxon>
        <taxon>Pezizomycotina</taxon>
        <taxon>Sordariomycetes</taxon>
        <taxon>Hypocreomycetidae</taxon>
        <taxon>Hypocreales</taxon>
        <taxon>Ophiocordycipitaceae</taxon>
        <taxon>Purpureocillium</taxon>
    </lineage>
</organism>
<dbReference type="Proteomes" id="UP000078340">
    <property type="component" value="Unassembled WGS sequence"/>
</dbReference>
<sequence>MVGRVRREIAGGPSWSTCRRLGWGTGADRSAGGGAGAGRLAPQLGDVSTGLEENESNPGPEPGPGGPELCDSEKLALLSGSPAAPQRHSKVTRLGSAQQQDRAGATEPSPACLSARADQERQRQRKTGPCISYAHKCRMSQEERRPARRIQIFFVTLHPQRHQGTQSSSVSALCRALELSPSKTPSATQLA</sequence>
<dbReference type="AlphaFoldDB" id="A0A179HIH2"/>
<feature type="region of interest" description="Disordered" evidence="1">
    <location>
        <begin position="1"/>
        <end position="127"/>
    </location>
</feature>
<reference evidence="2 3" key="1">
    <citation type="submission" date="2016-02" db="EMBL/GenBank/DDBJ databases">
        <title>Biosynthesis of antibiotic leucinostatins and their inhibition on Phytophthora in bio-control Purpureocillium lilacinum.</title>
        <authorList>
            <person name="Wang G."/>
            <person name="Liu Z."/>
            <person name="Lin R."/>
            <person name="Li E."/>
            <person name="Mao Z."/>
            <person name="Ling J."/>
            <person name="Yin W."/>
            <person name="Xie B."/>
        </authorList>
    </citation>
    <scope>NUCLEOTIDE SEQUENCE [LARGE SCALE GENOMIC DNA]</scope>
    <source>
        <strain evidence="2">PLFJ-1</strain>
    </source>
</reference>
<dbReference type="EMBL" id="LSBI01000005">
    <property type="protein sequence ID" value="OAQ89259.1"/>
    <property type="molecule type" value="Genomic_DNA"/>
</dbReference>
<gene>
    <name evidence="2" type="ORF">VFPFJ_05668</name>
</gene>
<proteinExistence type="predicted"/>
<evidence type="ECO:0000313" key="3">
    <source>
        <dbReference type="Proteomes" id="UP000078340"/>
    </source>
</evidence>
<protein>
    <submittedName>
        <fullName evidence="2">Uncharacterized protein</fullName>
    </submittedName>
</protein>
<comment type="caution">
    <text evidence="2">The sequence shown here is derived from an EMBL/GenBank/DDBJ whole genome shotgun (WGS) entry which is preliminary data.</text>
</comment>
<evidence type="ECO:0000313" key="2">
    <source>
        <dbReference type="EMBL" id="OAQ89259.1"/>
    </source>
</evidence>